<feature type="binding site" evidence="4">
    <location>
        <position position="223"/>
    </location>
    <ligand>
        <name>substrate</name>
    </ligand>
</feature>
<evidence type="ECO:0000313" key="6">
    <source>
        <dbReference type="Proteomes" id="UP000886743"/>
    </source>
</evidence>
<feature type="active site" description="Proton donor" evidence="3">
    <location>
        <position position="152"/>
    </location>
</feature>
<comment type="caution">
    <text evidence="5">The sequence shown here is derived from an EMBL/GenBank/DDBJ whole genome shotgun (WGS) entry which is preliminary data.</text>
</comment>
<dbReference type="GO" id="GO:0000272">
    <property type="term" value="P:polysaccharide catabolic process"/>
    <property type="evidence" value="ECO:0007669"/>
    <property type="project" value="TreeGrafter"/>
</dbReference>
<dbReference type="PANTHER" id="PTHR36845:SF1">
    <property type="entry name" value="HYDROLASE, PUTATIVE (AFU_ORTHOLOGUE AFUA_7G05090)-RELATED"/>
    <property type="match status" value="1"/>
</dbReference>
<dbReference type="Proteomes" id="UP000886743">
    <property type="component" value="Unassembled WGS sequence"/>
</dbReference>
<feature type="binding site" evidence="4">
    <location>
        <position position="152"/>
    </location>
    <ligand>
        <name>substrate</name>
    </ligand>
</feature>
<dbReference type="GO" id="GO:0052757">
    <property type="term" value="F:chondroitin hydrolase activity"/>
    <property type="evidence" value="ECO:0007669"/>
    <property type="project" value="TreeGrafter"/>
</dbReference>
<dbReference type="AlphaFoldDB" id="A0A9D1SZK8"/>
<dbReference type="Pfam" id="PF07470">
    <property type="entry name" value="Glyco_hydro_88"/>
    <property type="match status" value="1"/>
</dbReference>
<feature type="active site" description="Nucleophile" evidence="3">
    <location>
        <position position="87"/>
    </location>
</feature>
<dbReference type="InterPro" id="IPR052369">
    <property type="entry name" value="UG_Glycosaminoglycan_Hydrolase"/>
</dbReference>
<reference evidence="5" key="1">
    <citation type="submission" date="2020-10" db="EMBL/GenBank/DDBJ databases">
        <authorList>
            <person name="Gilroy R."/>
        </authorList>
    </citation>
    <scope>NUCLEOTIDE SEQUENCE</scope>
    <source>
        <strain evidence="5">4920</strain>
    </source>
</reference>
<evidence type="ECO:0000256" key="3">
    <source>
        <dbReference type="PIRSR" id="PIRSR610905-1"/>
    </source>
</evidence>
<proteinExistence type="inferred from homology"/>
<sequence length="369" mass="42086">MLNEIKQFVLSKTAENDKKIGDLFPHATENGIYDRIENCGWTGGFYTGLNYLCYEMSQDDFYLKAAQAPLPRLKKALDERGTALGHDIGMLFSPSFYADYKLTGSEESKKVTLEAGETLLKRFKPNGEYIQAWDQWGDSEFGVENLTRMIIDCMYNLPLLFRCYEISGDKKFYDAAYKHAKTAQKYLVRDDFTTPHTFVFNEDGTPRYERTHQGAADDSCWARGQGWAITGFAMAYRFTKDESFLETSKGCVKTFLKMTEKDLIPKWDMIYQGNDSEPRDTSAAGIIANGLMELYDSTGEETYKDTAYKMLVTLYTDYSSKDDPGYEGLVKEATGHKPAGKNINVSLIYGDYYFVELLSRFMGTSKGYW</sequence>
<organism evidence="5 6">
    <name type="scientific">Candidatus Aphodoplasma excrementigallinarum</name>
    <dbReference type="NCBI Taxonomy" id="2840673"/>
    <lineage>
        <taxon>Bacteria</taxon>
        <taxon>Bacillati</taxon>
        <taxon>Bacillota</taxon>
        <taxon>Clostridia</taxon>
        <taxon>Eubacteriales</taxon>
        <taxon>Candidatus Aphodoplasma</taxon>
    </lineage>
</organism>
<keyword evidence="1 5" id="KW-0378">Hydrolase</keyword>
<gene>
    <name evidence="5" type="ORF">IAC74_03530</name>
</gene>
<evidence type="ECO:0000256" key="1">
    <source>
        <dbReference type="ARBA" id="ARBA00022801"/>
    </source>
</evidence>
<dbReference type="EMBL" id="DVOF01000104">
    <property type="protein sequence ID" value="HIV02620.1"/>
    <property type="molecule type" value="Genomic_DNA"/>
</dbReference>
<dbReference type="Gene3D" id="1.50.10.10">
    <property type="match status" value="1"/>
</dbReference>
<accession>A0A9D1SZK8</accession>
<reference evidence="5" key="2">
    <citation type="journal article" date="2021" name="PeerJ">
        <title>Extensive microbial diversity within the chicken gut microbiome revealed by metagenomics and culture.</title>
        <authorList>
            <person name="Gilroy R."/>
            <person name="Ravi A."/>
            <person name="Getino M."/>
            <person name="Pursley I."/>
            <person name="Horton D.L."/>
            <person name="Alikhan N.F."/>
            <person name="Baker D."/>
            <person name="Gharbi K."/>
            <person name="Hall N."/>
            <person name="Watson M."/>
            <person name="Adriaenssens E.M."/>
            <person name="Foster-Nyarko E."/>
            <person name="Jarju S."/>
            <person name="Secka A."/>
            <person name="Antonio M."/>
            <person name="Oren A."/>
            <person name="Chaudhuri R.R."/>
            <person name="La Ragione R."/>
            <person name="Hildebrand F."/>
            <person name="Pallen M.J."/>
        </authorList>
    </citation>
    <scope>NUCLEOTIDE SEQUENCE</scope>
    <source>
        <strain evidence="5">4920</strain>
    </source>
</reference>
<dbReference type="InterPro" id="IPR010905">
    <property type="entry name" value="Glyco_hydro_88"/>
</dbReference>
<feature type="binding site" evidence="4">
    <location>
        <position position="87"/>
    </location>
    <ligand>
        <name>substrate</name>
    </ligand>
</feature>
<evidence type="ECO:0000256" key="2">
    <source>
        <dbReference type="ARBA" id="ARBA00038358"/>
    </source>
</evidence>
<evidence type="ECO:0000313" key="5">
    <source>
        <dbReference type="EMBL" id="HIV02620.1"/>
    </source>
</evidence>
<dbReference type="SUPFAM" id="SSF48208">
    <property type="entry name" value="Six-hairpin glycosidases"/>
    <property type="match status" value="1"/>
</dbReference>
<dbReference type="InterPro" id="IPR012341">
    <property type="entry name" value="6hp_glycosidase-like_sf"/>
</dbReference>
<evidence type="ECO:0000256" key="4">
    <source>
        <dbReference type="PIRSR" id="PIRSR610905-2"/>
    </source>
</evidence>
<feature type="binding site" evidence="4">
    <location>
        <position position="211"/>
    </location>
    <ligand>
        <name>substrate</name>
    </ligand>
</feature>
<protein>
    <submittedName>
        <fullName evidence="5">Glycoside hydrolase family 88 protein</fullName>
    </submittedName>
</protein>
<dbReference type="InterPro" id="IPR008928">
    <property type="entry name" value="6-hairpin_glycosidase_sf"/>
</dbReference>
<name>A0A9D1SZK8_9FIRM</name>
<dbReference type="PANTHER" id="PTHR36845">
    <property type="entry name" value="HYDROLASE, PUTATIVE (AFU_ORTHOLOGUE AFUA_7G05090)-RELATED"/>
    <property type="match status" value="1"/>
</dbReference>
<comment type="similarity">
    <text evidence="2">Belongs to the glycosyl hydrolase 88 family.</text>
</comment>
<feature type="binding site" evidence="4">
    <location>
        <position position="227"/>
    </location>
    <ligand>
        <name>substrate</name>
    </ligand>
</feature>